<evidence type="ECO:0000256" key="1">
    <source>
        <dbReference type="ARBA" id="ARBA00023054"/>
    </source>
</evidence>
<feature type="compositionally biased region" description="Basic and acidic residues" evidence="3">
    <location>
        <begin position="478"/>
        <end position="497"/>
    </location>
</feature>
<dbReference type="PANTHER" id="PTHR21549">
    <property type="entry name" value="MUTATED IN BLADDER CANCER 1"/>
    <property type="match status" value="1"/>
</dbReference>
<protein>
    <submittedName>
        <fullName evidence="4">Uncharacterized protein</fullName>
    </submittedName>
</protein>
<evidence type="ECO:0000256" key="2">
    <source>
        <dbReference type="SAM" id="Coils"/>
    </source>
</evidence>
<evidence type="ECO:0000256" key="3">
    <source>
        <dbReference type="SAM" id="MobiDB-lite"/>
    </source>
</evidence>
<dbReference type="Proteomes" id="UP000039865">
    <property type="component" value="Unassembled WGS sequence"/>
</dbReference>
<keyword evidence="1 2" id="KW-0175">Coiled coil</keyword>
<keyword evidence="5" id="KW-1185">Reference proteome</keyword>
<sequence>MRRKNQNIHEQFKEEEAKSMQFMQKLNQIKKSNKESKERTVINQHKLEWFKKFRQSQKREKQLEDELNEFISKNPNLTTNYDESKYLHNQVESYQLSTNESSKMLSIMPDSQLDSMNQGGMDDIETSMQSDNKSTIFKTQPNEVIIRTRQSNIPESPIDRFSMQDLKSEEYHQSIKRQDFQKQLYQSVFGLKSYINSIKEDFKTMKMKPKAAAQIKQDIERKQQEIDKLIEQMKEGFIEIGKQLKSEMSQVNIELGFHRQELAEILGFEDQVKGFDLEFMTDESIDFLDIYAQFLGDDEYCKMKENYQKALGTMHDINTLELERYRMNCPIEYEELLQQFGQQTLLRFQAIHDSYLKQGKTREMYMQRLQLEFKDEQLKKDDYELLDQYYEHKRWFKQKSKALFRDWERDKKDLKEKAVRLIEQEVEENKAKLMKELELLKTESQKDQKHKVVEEKRKDYEEKMKIIKEIELEKKRQEEEEKRQKDDIQKKRAEEQKQIASSYKQVKKEEQQKKTILDKEKEEEDKRKILEELKKNKDKIDSIQNRELEKVEQKHQLIQQKAMAPKLQKERLDKAVENYSFRPQVEADQDRLIKETAAREIRKITIRDNADQVNLFQNPGYTIDGLMKDIRYKVSTALAEAGLQNTSYGQQVLKGLSSNVQPRSDMMGNKF</sequence>
<gene>
    <name evidence="4" type="primary">Contig6572.g7035</name>
    <name evidence="4" type="ORF">STYLEM_16708</name>
</gene>
<dbReference type="AlphaFoldDB" id="A0A078AZT0"/>
<evidence type="ECO:0000313" key="4">
    <source>
        <dbReference type="EMBL" id="CDW87601.1"/>
    </source>
</evidence>
<accession>A0A078AZT0</accession>
<proteinExistence type="predicted"/>
<feature type="coiled-coil region" evidence="2">
    <location>
        <begin position="212"/>
        <end position="239"/>
    </location>
</feature>
<evidence type="ECO:0000313" key="5">
    <source>
        <dbReference type="Proteomes" id="UP000039865"/>
    </source>
</evidence>
<dbReference type="EMBL" id="CCKQ01015761">
    <property type="protein sequence ID" value="CDW87601.1"/>
    <property type="molecule type" value="Genomic_DNA"/>
</dbReference>
<dbReference type="OrthoDB" id="448087at2759"/>
<dbReference type="InParanoid" id="A0A078AZT0"/>
<dbReference type="InterPro" id="IPR039902">
    <property type="entry name" value="CCDC148/CCDC112"/>
</dbReference>
<dbReference type="PANTHER" id="PTHR21549:SF1">
    <property type="entry name" value="COILED-COIL DOMAIN-CONTAINING PROTEIN 148"/>
    <property type="match status" value="1"/>
</dbReference>
<reference evidence="4 5" key="1">
    <citation type="submission" date="2014-06" db="EMBL/GenBank/DDBJ databases">
        <authorList>
            <person name="Swart Estienne"/>
        </authorList>
    </citation>
    <scope>NUCLEOTIDE SEQUENCE [LARGE SCALE GENOMIC DNA]</scope>
    <source>
        <strain evidence="4 5">130c</strain>
    </source>
</reference>
<organism evidence="4 5">
    <name type="scientific">Stylonychia lemnae</name>
    <name type="common">Ciliate</name>
    <dbReference type="NCBI Taxonomy" id="5949"/>
    <lineage>
        <taxon>Eukaryota</taxon>
        <taxon>Sar</taxon>
        <taxon>Alveolata</taxon>
        <taxon>Ciliophora</taxon>
        <taxon>Intramacronucleata</taxon>
        <taxon>Spirotrichea</taxon>
        <taxon>Stichotrichia</taxon>
        <taxon>Sporadotrichida</taxon>
        <taxon>Oxytrichidae</taxon>
        <taxon>Stylonychinae</taxon>
        <taxon>Stylonychia</taxon>
    </lineage>
</organism>
<name>A0A078AZT0_STYLE</name>
<feature type="region of interest" description="Disordered" evidence="3">
    <location>
        <begin position="478"/>
        <end position="513"/>
    </location>
</feature>